<evidence type="ECO:0000313" key="3">
    <source>
        <dbReference type="EMBL" id="RYR04090.1"/>
    </source>
</evidence>
<keyword evidence="2" id="KW-1133">Transmembrane helix</keyword>
<evidence type="ECO:0000256" key="1">
    <source>
        <dbReference type="SAM" id="MobiDB-lite"/>
    </source>
</evidence>
<dbReference type="EMBL" id="SDMP01000016">
    <property type="protein sequence ID" value="RYR04090.1"/>
    <property type="molecule type" value="Genomic_DNA"/>
</dbReference>
<keyword evidence="2" id="KW-0812">Transmembrane</keyword>
<proteinExistence type="predicted"/>
<dbReference type="AlphaFoldDB" id="A0A444YQ61"/>
<accession>A0A444YQ61</accession>
<reference evidence="3 4" key="1">
    <citation type="submission" date="2019-01" db="EMBL/GenBank/DDBJ databases">
        <title>Sequencing of cultivated peanut Arachis hypogaea provides insights into genome evolution and oil improvement.</title>
        <authorList>
            <person name="Chen X."/>
        </authorList>
    </citation>
    <scope>NUCLEOTIDE SEQUENCE [LARGE SCALE GENOMIC DNA]</scope>
    <source>
        <strain evidence="4">cv. Fuhuasheng</strain>
        <tissue evidence="3">Leaves</tissue>
    </source>
</reference>
<evidence type="ECO:0000313" key="4">
    <source>
        <dbReference type="Proteomes" id="UP000289738"/>
    </source>
</evidence>
<feature type="transmembrane region" description="Helical" evidence="2">
    <location>
        <begin position="44"/>
        <end position="66"/>
    </location>
</feature>
<dbReference type="STRING" id="3818.A0A444YQ61"/>
<protein>
    <submittedName>
        <fullName evidence="3">Uncharacterized protein</fullName>
    </submittedName>
</protein>
<feature type="region of interest" description="Disordered" evidence="1">
    <location>
        <begin position="85"/>
        <end position="106"/>
    </location>
</feature>
<keyword evidence="2" id="KW-0472">Membrane</keyword>
<feature type="compositionally biased region" description="Low complexity" evidence="1">
    <location>
        <begin position="86"/>
        <end position="106"/>
    </location>
</feature>
<organism evidence="3 4">
    <name type="scientific">Arachis hypogaea</name>
    <name type="common">Peanut</name>
    <dbReference type="NCBI Taxonomy" id="3818"/>
    <lineage>
        <taxon>Eukaryota</taxon>
        <taxon>Viridiplantae</taxon>
        <taxon>Streptophyta</taxon>
        <taxon>Embryophyta</taxon>
        <taxon>Tracheophyta</taxon>
        <taxon>Spermatophyta</taxon>
        <taxon>Magnoliopsida</taxon>
        <taxon>eudicotyledons</taxon>
        <taxon>Gunneridae</taxon>
        <taxon>Pentapetalae</taxon>
        <taxon>rosids</taxon>
        <taxon>fabids</taxon>
        <taxon>Fabales</taxon>
        <taxon>Fabaceae</taxon>
        <taxon>Papilionoideae</taxon>
        <taxon>50 kb inversion clade</taxon>
        <taxon>dalbergioids sensu lato</taxon>
        <taxon>Dalbergieae</taxon>
        <taxon>Pterocarpus clade</taxon>
        <taxon>Arachis</taxon>
    </lineage>
</organism>
<sequence length="217" mass="23766">MKVRNSSLSPTVVRVVKPPSHGLLQGLPLCRSSQLLPRARCQSLAFICSVALLPSSIALLLPSVVLKHYRLRLVVVLEVPNPPIVASSSSSASSTTGSRRPLCSSSSLRLRRTPAPLLRLLRSQNKGMFPIKVTMQIMKSCYLLLQEHSPNHLGGLFVIRLPRVLKVTAQSFIQALFLTGLACHVVDRPEPDLQPAIGFFQSIKSGLLFSLAWPKAY</sequence>
<name>A0A444YQ61_ARAHY</name>
<gene>
    <name evidence="3" type="ORF">Ahy_B06g083664</name>
</gene>
<comment type="caution">
    <text evidence="3">The sequence shown here is derived from an EMBL/GenBank/DDBJ whole genome shotgun (WGS) entry which is preliminary data.</text>
</comment>
<keyword evidence="4" id="KW-1185">Reference proteome</keyword>
<evidence type="ECO:0000256" key="2">
    <source>
        <dbReference type="SAM" id="Phobius"/>
    </source>
</evidence>
<dbReference type="Proteomes" id="UP000289738">
    <property type="component" value="Chromosome B06"/>
</dbReference>